<feature type="signal peptide" evidence="2">
    <location>
        <begin position="1"/>
        <end position="20"/>
    </location>
</feature>
<dbReference type="Gene3D" id="2.60.120.200">
    <property type="match status" value="1"/>
</dbReference>
<proteinExistence type="predicted"/>
<evidence type="ECO:0000313" key="5">
    <source>
        <dbReference type="Proteomes" id="UP001217754"/>
    </source>
</evidence>
<feature type="chain" id="PRO_5042048600" description="GH16 domain-containing protein" evidence="2">
    <location>
        <begin position="21"/>
        <end position="357"/>
    </location>
</feature>
<evidence type="ECO:0000259" key="3">
    <source>
        <dbReference type="PROSITE" id="PS51762"/>
    </source>
</evidence>
<sequence length="357" mass="38734">MKVWTSLAVVAVGAVATVNAVTWNLKDTINGNSYMDKFDYFTDKDPTNGLVVYQNQQQAQQLNLTYAHGEDFVIRVDTTKTRAEGRPSVRLQSKANYGDSVIILQMSHIPTGCAVWPAFWTVTSDVSKWPTGGEIDIMENVNDQYAYNLASLHVKDQCSVANGDQSGTTVFPNCNYQANEQSGCRIAMNGTKSATWGSKVNSKGGGVVAMHRDFSQNGKGIRMWYWDRTQNMPSDISKPGKTVNPDSWGTPAANFGKLSCTGGADGASQFDDHKIVFDITLCGDWADGAYNQTQCPSKYQACSNQVGNAGSSFDDAYWQVQNLYVYQTDSASSAASLALPMLAYLAAAALVGLTLFA</sequence>
<feature type="transmembrane region" description="Helical" evidence="1">
    <location>
        <begin position="337"/>
        <end position="356"/>
    </location>
</feature>
<dbReference type="InterPro" id="IPR000757">
    <property type="entry name" value="Beta-glucanase-like"/>
</dbReference>
<dbReference type="GeneID" id="85225431"/>
<dbReference type="InterPro" id="IPR013320">
    <property type="entry name" value="ConA-like_dom_sf"/>
</dbReference>
<keyword evidence="1" id="KW-0472">Membrane</keyword>
<keyword evidence="1" id="KW-1133">Transmembrane helix</keyword>
<dbReference type="Proteomes" id="UP001217754">
    <property type="component" value="Chromosome 2"/>
</dbReference>
<name>A0AAF0J9U3_9BASI</name>
<dbReference type="AlphaFoldDB" id="A0AAF0J9U3"/>
<dbReference type="EMBL" id="CP119959">
    <property type="protein sequence ID" value="WFD38818.1"/>
    <property type="molecule type" value="Genomic_DNA"/>
</dbReference>
<dbReference type="SUPFAM" id="SSF49899">
    <property type="entry name" value="Concanavalin A-like lectins/glucanases"/>
    <property type="match status" value="1"/>
</dbReference>
<protein>
    <recommendedName>
        <fullName evidence="3">GH16 domain-containing protein</fullName>
    </recommendedName>
</protein>
<evidence type="ECO:0000313" key="4">
    <source>
        <dbReference type="EMBL" id="WFD38818.1"/>
    </source>
</evidence>
<gene>
    <name evidence="4" type="ORF">MJAP1_001782</name>
</gene>
<dbReference type="Pfam" id="PF26113">
    <property type="entry name" value="GH16_XgeA"/>
    <property type="match status" value="1"/>
</dbReference>
<keyword evidence="5" id="KW-1185">Reference proteome</keyword>
<feature type="domain" description="GH16" evidence="3">
    <location>
        <begin position="27"/>
        <end position="294"/>
    </location>
</feature>
<evidence type="ECO:0000256" key="1">
    <source>
        <dbReference type="SAM" id="Phobius"/>
    </source>
</evidence>
<keyword evidence="2" id="KW-0732">Signal</keyword>
<accession>A0AAF0J9U3</accession>
<keyword evidence="1" id="KW-0812">Transmembrane</keyword>
<reference evidence="4" key="1">
    <citation type="submission" date="2023-03" db="EMBL/GenBank/DDBJ databases">
        <title>Mating type loci evolution in Malassezia.</title>
        <authorList>
            <person name="Coelho M.A."/>
        </authorList>
    </citation>
    <scope>NUCLEOTIDE SEQUENCE</scope>
    <source>
        <strain evidence="4">CBS 9431</strain>
    </source>
</reference>
<dbReference type="InterPro" id="IPR050546">
    <property type="entry name" value="Glycosyl_Hydrlase_16"/>
</dbReference>
<dbReference type="GO" id="GO:0004553">
    <property type="term" value="F:hydrolase activity, hydrolyzing O-glycosyl compounds"/>
    <property type="evidence" value="ECO:0007669"/>
    <property type="project" value="InterPro"/>
</dbReference>
<evidence type="ECO:0000256" key="2">
    <source>
        <dbReference type="SAM" id="SignalP"/>
    </source>
</evidence>
<dbReference type="PANTHER" id="PTHR10963:SF24">
    <property type="entry name" value="GLYCOSIDASE C21B10.07-RELATED"/>
    <property type="match status" value="1"/>
</dbReference>
<dbReference type="PROSITE" id="PS51762">
    <property type="entry name" value="GH16_2"/>
    <property type="match status" value="1"/>
</dbReference>
<organism evidence="4 5">
    <name type="scientific">Malassezia japonica</name>
    <dbReference type="NCBI Taxonomy" id="223818"/>
    <lineage>
        <taxon>Eukaryota</taxon>
        <taxon>Fungi</taxon>
        <taxon>Dikarya</taxon>
        <taxon>Basidiomycota</taxon>
        <taxon>Ustilaginomycotina</taxon>
        <taxon>Malasseziomycetes</taxon>
        <taxon>Malasseziales</taxon>
        <taxon>Malasseziaceae</taxon>
        <taxon>Malassezia</taxon>
    </lineage>
</organism>
<dbReference type="RefSeq" id="XP_060121715.1">
    <property type="nucleotide sequence ID" value="XM_060265732.1"/>
</dbReference>
<dbReference type="GO" id="GO:0009251">
    <property type="term" value="P:glucan catabolic process"/>
    <property type="evidence" value="ECO:0007669"/>
    <property type="project" value="TreeGrafter"/>
</dbReference>
<dbReference type="PANTHER" id="PTHR10963">
    <property type="entry name" value="GLYCOSYL HYDROLASE-RELATED"/>
    <property type="match status" value="1"/>
</dbReference>